<evidence type="ECO:0000259" key="12">
    <source>
        <dbReference type="Pfam" id="PF07715"/>
    </source>
</evidence>
<comment type="subcellular location">
    <subcellularLocation>
        <location evidence="1 8">Cell outer membrane</location>
        <topology evidence="1 8">Multi-pass membrane protein</topology>
    </subcellularLocation>
</comment>
<keyword evidence="5 9" id="KW-0798">TonB box</keyword>
<evidence type="ECO:0000256" key="3">
    <source>
        <dbReference type="ARBA" id="ARBA00022452"/>
    </source>
</evidence>
<dbReference type="PROSITE" id="PS52016">
    <property type="entry name" value="TONB_DEPENDENT_REC_3"/>
    <property type="match status" value="1"/>
</dbReference>
<dbReference type="EMBL" id="CP119311">
    <property type="protein sequence ID" value="WEK35652.1"/>
    <property type="molecule type" value="Genomic_DNA"/>
</dbReference>
<feature type="chain" id="PRO_5042535706" evidence="10">
    <location>
        <begin position="20"/>
        <end position="1025"/>
    </location>
</feature>
<dbReference type="NCBIfam" id="TIGR04056">
    <property type="entry name" value="OMP_RagA_SusC"/>
    <property type="match status" value="1"/>
</dbReference>
<dbReference type="AlphaFoldDB" id="A0AAJ5WS25"/>
<accession>A0AAJ5WS25</accession>
<keyword evidence="7 8" id="KW-0998">Cell outer membrane</keyword>
<dbReference type="InterPro" id="IPR039426">
    <property type="entry name" value="TonB-dep_rcpt-like"/>
</dbReference>
<evidence type="ECO:0000259" key="11">
    <source>
        <dbReference type="Pfam" id="PF00593"/>
    </source>
</evidence>
<evidence type="ECO:0000256" key="6">
    <source>
        <dbReference type="ARBA" id="ARBA00023136"/>
    </source>
</evidence>
<evidence type="ECO:0000256" key="5">
    <source>
        <dbReference type="ARBA" id="ARBA00023077"/>
    </source>
</evidence>
<sequence length="1025" mass="113246">MYRFLLSCLLLLAAPALMAQSIPFRGTVLEETTGAPLAGATIQVKGKENRTVADDKGSFQINANSGDILVISFAGFLSREVSVRPNRAMLVIDLSRTTEQLSEVVVTGALGIKRTAKEVGAGAQVVSNKELNQGRTINPLFGLTSKVSGLRINSYDSKVDPQVQITLRGTRSLSRTAGIDGRNPNAPLYVVDGIPVPDIARLNPNDIEDITVLKGANAAALYGSEGVNGALMITTKQGKKGRTSVNFSHTTTFSQVYLLPPAQTQYGQGNDGVYDPTQYESWGPAFDNTMKDFGLPLPDGTQPQLLYAAPSKDNRLDLFQTGLNVQNDISFSGGDDRSTYFFSAQNVDVKGIIPEDKNNRTNLRFNGTRKFGKLNVGHTLNYAYNKKSTTPDGPWIGAYRYPANFDFGMVKDWENPLSPGNPLNYFTSQGSWLRNPYFLIDNIRDESTQSVLNGKIEMEYPVTSWFRAMYRAGLYVLNDETRSFTRKFDAPGTRNVPGIVTDGTNTYRRFNSDLILHFNKDFNKLSTRLVLGQNTRTDYRKQISVGVSNSGGTGQLLYPDLINIGSRSGNLAGTVAITEQRSAAVYGEFTAGYDGYLFLTLTGRNDWTSVLSKENRSYFYPGVSASFIASDALDFLKNSNTISYAKVYASWNKTGNVTLTPYQLQNAYSQTNGFPFGNLVGFLPGLTNPNPNIEPEFVTSWETGVQLSFFNNRLNLEAGYIYSDSKGQIFNATASRATGYNSARVNAGRLTNSIVEASINGDVVRTKDLRWNLGFNFTYINNQVKELYGGLDNINNFRQSYGWIGYAFPLLLVSDYKRDPEGRVVVDATTGDPIIAAENTKLGPLVPSYQMGVSTQVQFKGISLAAQFDWRMGGWLYSEIVPAMYAAGTDPRTAEFNRQPFVYPNSVIETAPGHFEENSSKLTSGGGRAFWSKQGEVQINTAAPSDFFKLRELNIGYTLPQSLLSRQGFVKEVNIGFVATNLFIIRHKDNKYGDPEYLYNNTDGYLSFRQVPPYRTFGFSVNARF</sequence>
<evidence type="ECO:0000256" key="7">
    <source>
        <dbReference type="ARBA" id="ARBA00023237"/>
    </source>
</evidence>
<dbReference type="InterPro" id="IPR023996">
    <property type="entry name" value="TonB-dep_OMP_SusC/RagA"/>
</dbReference>
<evidence type="ECO:0000256" key="1">
    <source>
        <dbReference type="ARBA" id="ARBA00004571"/>
    </source>
</evidence>
<dbReference type="Pfam" id="PF13715">
    <property type="entry name" value="CarbopepD_reg_2"/>
    <property type="match status" value="1"/>
</dbReference>
<reference evidence="13" key="1">
    <citation type="submission" date="2023-03" db="EMBL/GenBank/DDBJ databases">
        <title>Andean soil-derived lignocellulolytic bacterial consortium as a source of novel taxa and putative plastic-active enzymes.</title>
        <authorList>
            <person name="Diaz-Garcia L."/>
            <person name="Chuvochina M."/>
            <person name="Feuerriegel G."/>
            <person name="Bunk B."/>
            <person name="Sproer C."/>
            <person name="Streit W.R."/>
            <person name="Rodriguez L.M."/>
            <person name="Overmann J."/>
            <person name="Jimenez D.J."/>
        </authorList>
    </citation>
    <scope>NUCLEOTIDE SEQUENCE</scope>
    <source>
        <strain evidence="13">MAG 7</strain>
    </source>
</reference>
<dbReference type="InterPro" id="IPR037066">
    <property type="entry name" value="Plug_dom_sf"/>
</dbReference>
<dbReference type="Gene3D" id="2.60.40.1120">
    <property type="entry name" value="Carboxypeptidase-like, regulatory domain"/>
    <property type="match status" value="1"/>
</dbReference>
<dbReference type="InterPro" id="IPR036942">
    <property type="entry name" value="Beta-barrel_TonB_sf"/>
</dbReference>
<organism evidence="13 14">
    <name type="scientific">Candidatus Pseudobacter hemicellulosilyticus</name>
    <dbReference type="NCBI Taxonomy" id="3121375"/>
    <lineage>
        <taxon>Bacteria</taxon>
        <taxon>Pseudomonadati</taxon>
        <taxon>Bacteroidota</taxon>
        <taxon>Chitinophagia</taxon>
        <taxon>Chitinophagales</taxon>
        <taxon>Chitinophagaceae</taxon>
        <taxon>Pseudobacter</taxon>
    </lineage>
</organism>
<dbReference type="InterPro" id="IPR023997">
    <property type="entry name" value="TonB-dep_OMP_SusC/RagA_CS"/>
</dbReference>
<keyword evidence="10" id="KW-0732">Signal</keyword>
<dbReference type="NCBIfam" id="TIGR04057">
    <property type="entry name" value="SusC_RagA_signa"/>
    <property type="match status" value="1"/>
</dbReference>
<feature type="signal peptide" evidence="10">
    <location>
        <begin position="1"/>
        <end position="19"/>
    </location>
</feature>
<dbReference type="Gene3D" id="2.170.130.10">
    <property type="entry name" value="TonB-dependent receptor, plug domain"/>
    <property type="match status" value="1"/>
</dbReference>
<evidence type="ECO:0000256" key="4">
    <source>
        <dbReference type="ARBA" id="ARBA00022692"/>
    </source>
</evidence>
<dbReference type="Proteomes" id="UP001220610">
    <property type="component" value="Chromosome"/>
</dbReference>
<dbReference type="SUPFAM" id="SSF56935">
    <property type="entry name" value="Porins"/>
    <property type="match status" value="1"/>
</dbReference>
<dbReference type="InterPro" id="IPR012910">
    <property type="entry name" value="Plug_dom"/>
</dbReference>
<evidence type="ECO:0000313" key="13">
    <source>
        <dbReference type="EMBL" id="WEK35652.1"/>
    </source>
</evidence>
<feature type="domain" description="TonB-dependent receptor plug" evidence="12">
    <location>
        <begin position="117"/>
        <end position="230"/>
    </location>
</feature>
<dbReference type="GO" id="GO:0009279">
    <property type="term" value="C:cell outer membrane"/>
    <property type="evidence" value="ECO:0007669"/>
    <property type="project" value="UniProtKB-SubCell"/>
</dbReference>
<evidence type="ECO:0000256" key="10">
    <source>
        <dbReference type="SAM" id="SignalP"/>
    </source>
</evidence>
<evidence type="ECO:0000256" key="9">
    <source>
        <dbReference type="RuleBase" id="RU003357"/>
    </source>
</evidence>
<dbReference type="SUPFAM" id="SSF49464">
    <property type="entry name" value="Carboxypeptidase regulatory domain-like"/>
    <property type="match status" value="1"/>
</dbReference>
<dbReference type="InterPro" id="IPR008969">
    <property type="entry name" value="CarboxyPept-like_regulatory"/>
</dbReference>
<evidence type="ECO:0000256" key="8">
    <source>
        <dbReference type="PROSITE-ProRule" id="PRU01360"/>
    </source>
</evidence>
<keyword evidence="4 8" id="KW-0812">Transmembrane</keyword>
<evidence type="ECO:0000313" key="14">
    <source>
        <dbReference type="Proteomes" id="UP001220610"/>
    </source>
</evidence>
<protein>
    <submittedName>
        <fullName evidence="13">SusC/RagA family TonB-linked outer membrane protein</fullName>
    </submittedName>
</protein>
<dbReference type="Pfam" id="PF07715">
    <property type="entry name" value="Plug"/>
    <property type="match status" value="1"/>
</dbReference>
<dbReference type="Pfam" id="PF00593">
    <property type="entry name" value="TonB_dep_Rec_b-barrel"/>
    <property type="match status" value="1"/>
</dbReference>
<gene>
    <name evidence="13" type="ORF">P0Y53_24465</name>
</gene>
<name>A0AAJ5WS25_9BACT</name>
<keyword evidence="6 8" id="KW-0472">Membrane</keyword>
<comment type="similarity">
    <text evidence="8 9">Belongs to the TonB-dependent receptor family.</text>
</comment>
<feature type="domain" description="TonB-dependent receptor-like beta-barrel" evidence="11">
    <location>
        <begin position="400"/>
        <end position="789"/>
    </location>
</feature>
<dbReference type="InterPro" id="IPR000531">
    <property type="entry name" value="Beta-barrel_TonB"/>
</dbReference>
<proteinExistence type="inferred from homology"/>
<dbReference type="Gene3D" id="2.40.170.20">
    <property type="entry name" value="TonB-dependent receptor, beta-barrel domain"/>
    <property type="match status" value="1"/>
</dbReference>
<keyword evidence="2 8" id="KW-0813">Transport</keyword>
<evidence type="ECO:0000256" key="2">
    <source>
        <dbReference type="ARBA" id="ARBA00022448"/>
    </source>
</evidence>
<keyword evidence="3 8" id="KW-1134">Transmembrane beta strand</keyword>